<protein>
    <submittedName>
        <fullName evidence="2">Uncharacterized protein</fullName>
    </submittedName>
</protein>
<name>A0AAN7QYT5_9MYRT</name>
<evidence type="ECO:0000313" key="3">
    <source>
        <dbReference type="Proteomes" id="UP001345219"/>
    </source>
</evidence>
<comment type="caution">
    <text evidence="2">The sequence shown here is derived from an EMBL/GenBank/DDBJ whole genome shotgun (WGS) entry which is preliminary data.</text>
</comment>
<proteinExistence type="predicted"/>
<reference evidence="2 3" key="1">
    <citation type="journal article" date="2023" name="Hortic Res">
        <title>Pangenome of water caltrop reveals structural variations and asymmetric subgenome divergence after allopolyploidization.</title>
        <authorList>
            <person name="Zhang X."/>
            <person name="Chen Y."/>
            <person name="Wang L."/>
            <person name="Yuan Y."/>
            <person name="Fang M."/>
            <person name="Shi L."/>
            <person name="Lu R."/>
            <person name="Comes H.P."/>
            <person name="Ma Y."/>
            <person name="Chen Y."/>
            <person name="Huang G."/>
            <person name="Zhou Y."/>
            <person name="Zheng Z."/>
            <person name="Qiu Y."/>
        </authorList>
    </citation>
    <scope>NUCLEOTIDE SEQUENCE [LARGE SCALE GENOMIC DNA]</scope>
    <source>
        <tissue evidence="2">Roots</tissue>
    </source>
</reference>
<evidence type="ECO:0000313" key="2">
    <source>
        <dbReference type="EMBL" id="KAK4780093.1"/>
    </source>
</evidence>
<evidence type="ECO:0000256" key="1">
    <source>
        <dbReference type="SAM" id="MobiDB-lite"/>
    </source>
</evidence>
<sequence>MLGGSIVGSFRVPMEKCQPTSLQVTKADDDQTSPSSQIIGDCSRAPVDRNNSIQHKKMVKGEEQSQAGNKQHPQEILILQTLASSQSMQQGLQERQPGNY</sequence>
<accession>A0AAN7QYT5</accession>
<keyword evidence="3" id="KW-1185">Reference proteome</keyword>
<feature type="region of interest" description="Disordered" evidence="1">
    <location>
        <begin position="19"/>
        <end position="74"/>
    </location>
</feature>
<organism evidence="2 3">
    <name type="scientific">Trapa incisa</name>
    <dbReference type="NCBI Taxonomy" id="236973"/>
    <lineage>
        <taxon>Eukaryota</taxon>
        <taxon>Viridiplantae</taxon>
        <taxon>Streptophyta</taxon>
        <taxon>Embryophyta</taxon>
        <taxon>Tracheophyta</taxon>
        <taxon>Spermatophyta</taxon>
        <taxon>Magnoliopsida</taxon>
        <taxon>eudicotyledons</taxon>
        <taxon>Gunneridae</taxon>
        <taxon>Pentapetalae</taxon>
        <taxon>rosids</taxon>
        <taxon>malvids</taxon>
        <taxon>Myrtales</taxon>
        <taxon>Lythraceae</taxon>
        <taxon>Trapa</taxon>
    </lineage>
</organism>
<dbReference type="Proteomes" id="UP001345219">
    <property type="component" value="Chromosome 13"/>
</dbReference>
<dbReference type="AlphaFoldDB" id="A0AAN7QYT5"/>
<gene>
    <name evidence="2" type="ORF">SAY87_016199</name>
</gene>
<dbReference type="EMBL" id="JAXIOK010000001">
    <property type="protein sequence ID" value="KAK4780093.1"/>
    <property type="molecule type" value="Genomic_DNA"/>
</dbReference>